<feature type="signal peptide" evidence="1">
    <location>
        <begin position="1"/>
        <end position="23"/>
    </location>
</feature>
<evidence type="ECO:0000256" key="1">
    <source>
        <dbReference type="SAM" id="SignalP"/>
    </source>
</evidence>
<evidence type="ECO:0000313" key="2">
    <source>
        <dbReference type="EMBL" id="MFC6591518.1"/>
    </source>
</evidence>
<protein>
    <recommendedName>
        <fullName evidence="4">Lipoprotein</fullName>
    </recommendedName>
</protein>
<dbReference type="EMBL" id="JBHSWD010000001">
    <property type="protein sequence ID" value="MFC6591518.1"/>
    <property type="molecule type" value="Genomic_DNA"/>
</dbReference>
<feature type="chain" id="PRO_5047186456" description="Lipoprotein" evidence="1">
    <location>
        <begin position="24"/>
        <end position="231"/>
    </location>
</feature>
<name>A0ABW1YDN0_9DEIO</name>
<evidence type="ECO:0008006" key="4">
    <source>
        <dbReference type="Google" id="ProtNLM"/>
    </source>
</evidence>
<reference evidence="3" key="1">
    <citation type="journal article" date="2019" name="Int. J. Syst. Evol. Microbiol.">
        <title>The Global Catalogue of Microorganisms (GCM) 10K type strain sequencing project: providing services to taxonomists for standard genome sequencing and annotation.</title>
        <authorList>
            <consortium name="The Broad Institute Genomics Platform"/>
            <consortium name="The Broad Institute Genome Sequencing Center for Infectious Disease"/>
            <person name="Wu L."/>
            <person name="Ma J."/>
        </authorList>
    </citation>
    <scope>NUCLEOTIDE SEQUENCE [LARGE SCALE GENOMIC DNA]</scope>
    <source>
        <strain evidence="3">CGMCC 1.15772</strain>
    </source>
</reference>
<organism evidence="2 3">
    <name type="scientific">Deinococcus lacus</name>
    <dbReference type="NCBI Taxonomy" id="392561"/>
    <lineage>
        <taxon>Bacteria</taxon>
        <taxon>Thermotogati</taxon>
        <taxon>Deinococcota</taxon>
        <taxon>Deinococci</taxon>
        <taxon>Deinococcales</taxon>
        <taxon>Deinococcaceae</taxon>
        <taxon>Deinococcus</taxon>
    </lineage>
</organism>
<sequence>MNRLTAWLSAAALLLGCAPQYQAGRSAEPLRAQSSPQGVVWSAGGAACVARTPSLERQCPSLPAPATLVSWNGGDAWAYLPELGVLLTLDGTPRTLVVGRATALSAQAIYREDGSALTYLGTPAAGVAGAPAAALTGADGQDYVRLAGRLRRVSDGAVIETSALPYLVAGAQGVYSASTVVADGGPLGRHVLGSSALRQAEWVGWAGPQLTVLRRSGPLARAQDYRVEQVR</sequence>
<dbReference type="RefSeq" id="WP_380082523.1">
    <property type="nucleotide sequence ID" value="NZ_JBHSWD010000001.1"/>
</dbReference>
<keyword evidence="3" id="KW-1185">Reference proteome</keyword>
<proteinExistence type="predicted"/>
<comment type="caution">
    <text evidence="2">The sequence shown here is derived from an EMBL/GenBank/DDBJ whole genome shotgun (WGS) entry which is preliminary data.</text>
</comment>
<keyword evidence="1" id="KW-0732">Signal</keyword>
<dbReference type="PROSITE" id="PS51257">
    <property type="entry name" value="PROKAR_LIPOPROTEIN"/>
    <property type="match status" value="1"/>
</dbReference>
<dbReference type="Proteomes" id="UP001596297">
    <property type="component" value="Unassembled WGS sequence"/>
</dbReference>
<evidence type="ECO:0000313" key="3">
    <source>
        <dbReference type="Proteomes" id="UP001596297"/>
    </source>
</evidence>
<gene>
    <name evidence="2" type="ORF">ACFP81_05490</name>
</gene>
<accession>A0ABW1YDN0</accession>